<dbReference type="GO" id="GO:0016787">
    <property type="term" value="F:hydrolase activity"/>
    <property type="evidence" value="ECO:0007669"/>
    <property type="project" value="UniProtKB-KW"/>
</dbReference>
<dbReference type="SUPFAM" id="SSF56784">
    <property type="entry name" value="HAD-like"/>
    <property type="match status" value="1"/>
</dbReference>
<protein>
    <submittedName>
        <fullName evidence="1">HAD family hydrolase</fullName>
    </submittedName>
</protein>
<dbReference type="RefSeq" id="WP_054838463.1">
    <property type="nucleotide sequence ID" value="NZ_BBBY01000009.1"/>
</dbReference>
<accession>A0A6A9QW34</accession>
<dbReference type="EMBL" id="WGGD01000005">
    <property type="protein sequence ID" value="MUN29913.1"/>
    <property type="molecule type" value="Genomic_DNA"/>
</dbReference>
<dbReference type="Proteomes" id="UP000470772">
    <property type="component" value="Unassembled WGS sequence"/>
</dbReference>
<keyword evidence="1" id="KW-0378">Hydrolase</keyword>
<organism evidence="1 2">
    <name type="scientific">Sulfuracidifex metallicus DSM 6482 = JCM 9184</name>
    <dbReference type="NCBI Taxonomy" id="523847"/>
    <lineage>
        <taxon>Archaea</taxon>
        <taxon>Thermoproteota</taxon>
        <taxon>Thermoprotei</taxon>
        <taxon>Sulfolobales</taxon>
        <taxon>Sulfolobaceae</taxon>
        <taxon>Sulfuracidifex</taxon>
    </lineage>
</organism>
<proteinExistence type="predicted"/>
<dbReference type="InterPro" id="IPR023214">
    <property type="entry name" value="HAD_sf"/>
</dbReference>
<sequence length="162" mass="18810">MKLAVWLDGVIFKANLTERLYKIYKEGSFELPTLGNAETYGDYLVLKEYEKDMAILSPFSKEETERLLKKVQLKPSILVYNKGKTKPSLIPYKELFEVSEWDPLEVITIGASPLDLLSCRFYDSRVRIICVNRREECDKYSPTFMINDLNELGRALRTLKVT</sequence>
<comment type="caution">
    <text evidence="1">The sequence shown here is derived from an EMBL/GenBank/DDBJ whole genome shotgun (WGS) entry which is preliminary data.</text>
</comment>
<gene>
    <name evidence="1" type="ORF">GC250_10825</name>
</gene>
<evidence type="ECO:0000313" key="1">
    <source>
        <dbReference type="EMBL" id="MUN29913.1"/>
    </source>
</evidence>
<evidence type="ECO:0000313" key="2">
    <source>
        <dbReference type="Proteomes" id="UP000470772"/>
    </source>
</evidence>
<dbReference type="Gene3D" id="3.40.50.1000">
    <property type="entry name" value="HAD superfamily/HAD-like"/>
    <property type="match status" value="1"/>
</dbReference>
<dbReference type="OrthoDB" id="34377at2157"/>
<reference evidence="1 2" key="1">
    <citation type="submission" date="2019-10" db="EMBL/GenBank/DDBJ databases">
        <title>Sequencing and Assembly of Multiple Reported Metal-Biooxidizing Members of the Extremely Thermoacidophilic Archaeal Family Sulfolobaceae.</title>
        <authorList>
            <person name="Counts J.A."/>
            <person name="Kelly R.M."/>
        </authorList>
    </citation>
    <scope>NUCLEOTIDE SEQUENCE [LARGE SCALE GENOMIC DNA]</scope>
    <source>
        <strain evidence="1 2">DSM 6482</strain>
    </source>
</reference>
<dbReference type="InterPro" id="IPR036412">
    <property type="entry name" value="HAD-like_sf"/>
</dbReference>
<name>A0A6A9QW34_SULME</name>
<dbReference type="AlphaFoldDB" id="A0A6A9QW34"/>
<keyword evidence="2" id="KW-1185">Reference proteome</keyword>